<gene>
    <name evidence="2" type="ORF">Daus18300_012570</name>
</gene>
<dbReference type="Proteomes" id="UP001583177">
    <property type="component" value="Unassembled WGS sequence"/>
</dbReference>
<dbReference type="EMBL" id="JAWRVE010000173">
    <property type="protein sequence ID" value="KAL1851389.1"/>
    <property type="molecule type" value="Genomic_DNA"/>
</dbReference>
<evidence type="ECO:0000313" key="3">
    <source>
        <dbReference type="Proteomes" id="UP001583177"/>
    </source>
</evidence>
<keyword evidence="3" id="KW-1185">Reference proteome</keyword>
<organism evidence="2 3">
    <name type="scientific">Diaporthe australafricana</name>
    <dbReference type="NCBI Taxonomy" id="127596"/>
    <lineage>
        <taxon>Eukaryota</taxon>
        <taxon>Fungi</taxon>
        <taxon>Dikarya</taxon>
        <taxon>Ascomycota</taxon>
        <taxon>Pezizomycotina</taxon>
        <taxon>Sordariomycetes</taxon>
        <taxon>Sordariomycetidae</taxon>
        <taxon>Diaporthales</taxon>
        <taxon>Diaporthaceae</taxon>
        <taxon>Diaporthe</taxon>
    </lineage>
</organism>
<comment type="caution">
    <text evidence="2">The sequence shown here is derived from an EMBL/GenBank/DDBJ whole genome shotgun (WGS) entry which is preliminary data.</text>
</comment>
<accession>A0ABR3W271</accession>
<reference evidence="2 3" key="1">
    <citation type="journal article" date="2024" name="IMA Fungus">
        <title>IMA Genome - F19 : A genome assembly and annotation guide to empower mycologists, including annotated draft genome sequences of Ceratocystis pirilliformis, Diaporthe australafricana, Fusarium ophioides, Paecilomyces lecythidis, and Sporothrix stenoceras.</title>
        <authorList>
            <person name="Aylward J."/>
            <person name="Wilson A.M."/>
            <person name="Visagie C.M."/>
            <person name="Spraker J."/>
            <person name="Barnes I."/>
            <person name="Buitendag C."/>
            <person name="Ceriani C."/>
            <person name="Del Mar Angel L."/>
            <person name="du Plessis D."/>
            <person name="Fuchs T."/>
            <person name="Gasser K."/>
            <person name="Kramer D."/>
            <person name="Li W."/>
            <person name="Munsamy K."/>
            <person name="Piso A."/>
            <person name="Price J.L."/>
            <person name="Sonnekus B."/>
            <person name="Thomas C."/>
            <person name="van der Nest A."/>
            <person name="van Dijk A."/>
            <person name="van Heerden A."/>
            <person name="van Vuuren N."/>
            <person name="Yilmaz N."/>
            <person name="Duong T.A."/>
            <person name="van der Merwe N.A."/>
            <person name="Wingfield M.J."/>
            <person name="Wingfield B.D."/>
        </authorList>
    </citation>
    <scope>NUCLEOTIDE SEQUENCE [LARGE SCALE GENOMIC DNA]</scope>
    <source>
        <strain evidence="2 3">CMW 18300</strain>
    </source>
</reference>
<proteinExistence type="predicted"/>
<name>A0ABR3W271_9PEZI</name>
<evidence type="ECO:0000256" key="1">
    <source>
        <dbReference type="SAM" id="MobiDB-lite"/>
    </source>
</evidence>
<sequence length="176" mass="19109">MALCLAHMDAETAALTLELLGNDVDEILDKRKGKQRDDAIDDSRTALDVVKADLEATATVNADKAMAQSIARAVHQDCEAISAAQAQEKQAADDRQAALQFDRDGHLNSVRHRRADDAPPPYDAKGGNDFFDKLEAHTKATMTQLKQNRLPGLPVVALPDREAFLRSPNPDSALLA</sequence>
<evidence type="ECO:0000313" key="2">
    <source>
        <dbReference type="EMBL" id="KAL1851389.1"/>
    </source>
</evidence>
<protein>
    <submittedName>
        <fullName evidence="2">Uncharacterized protein</fullName>
    </submittedName>
</protein>
<feature type="region of interest" description="Disordered" evidence="1">
    <location>
        <begin position="102"/>
        <end position="123"/>
    </location>
</feature>